<comment type="caution">
    <text evidence="1">The sequence shown here is derived from an EMBL/GenBank/DDBJ whole genome shotgun (WGS) entry which is preliminary data.</text>
</comment>
<protein>
    <submittedName>
        <fullName evidence="1">Uncharacterized protein</fullName>
    </submittedName>
</protein>
<gene>
    <name evidence="1" type="ORF">ACFPIJ_29390</name>
</gene>
<dbReference type="Proteomes" id="UP001595912">
    <property type="component" value="Unassembled WGS sequence"/>
</dbReference>
<keyword evidence="2" id="KW-1185">Reference proteome</keyword>
<dbReference type="RefSeq" id="WP_380119553.1">
    <property type="nucleotide sequence ID" value="NZ_JBHSIU010000041.1"/>
</dbReference>
<sequence length="147" mass="16322">MAELLTRRRMLVHPTYRIFVLHDPECDDSTNFNEAIVAAIAESVGWAYGMVAVTTVAEIGQVPVTVEVWDGAVEDAGAAWSAELDFPSGRYVIDVAVEDEDRIGHDLPGGPAVYRVHLTARRDDPEEYLFHLWRLADSPPSPDDDDE</sequence>
<accession>A0ABV9W3V4</accession>
<dbReference type="EMBL" id="JBHSIU010000041">
    <property type="protein sequence ID" value="MFC5001937.1"/>
    <property type="molecule type" value="Genomic_DNA"/>
</dbReference>
<name>A0ABV9W3V4_9ACTN</name>
<organism evidence="1 2">
    <name type="scientific">Dactylosporangium cerinum</name>
    <dbReference type="NCBI Taxonomy" id="1434730"/>
    <lineage>
        <taxon>Bacteria</taxon>
        <taxon>Bacillati</taxon>
        <taxon>Actinomycetota</taxon>
        <taxon>Actinomycetes</taxon>
        <taxon>Micromonosporales</taxon>
        <taxon>Micromonosporaceae</taxon>
        <taxon>Dactylosporangium</taxon>
    </lineage>
</organism>
<reference evidence="2" key="1">
    <citation type="journal article" date="2019" name="Int. J. Syst. Evol. Microbiol.">
        <title>The Global Catalogue of Microorganisms (GCM) 10K type strain sequencing project: providing services to taxonomists for standard genome sequencing and annotation.</title>
        <authorList>
            <consortium name="The Broad Institute Genomics Platform"/>
            <consortium name="The Broad Institute Genome Sequencing Center for Infectious Disease"/>
            <person name="Wu L."/>
            <person name="Ma J."/>
        </authorList>
    </citation>
    <scope>NUCLEOTIDE SEQUENCE [LARGE SCALE GENOMIC DNA]</scope>
    <source>
        <strain evidence="2">CGMCC 4.7152</strain>
    </source>
</reference>
<evidence type="ECO:0000313" key="2">
    <source>
        <dbReference type="Proteomes" id="UP001595912"/>
    </source>
</evidence>
<proteinExistence type="predicted"/>
<evidence type="ECO:0000313" key="1">
    <source>
        <dbReference type="EMBL" id="MFC5001937.1"/>
    </source>
</evidence>